<feature type="transmembrane region" description="Helical" evidence="6">
    <location>
        <begin position="300"/>
        <end position="317"/>
    </location>
</feature>
<feature type="transmembrane region" description="Helical" evidence="6">
    <location>
        <begin position="76"/>
        <end position="94"/>
    </location>
</feature>
<dbReference type="GO" id="GO:0005886">
    <property type="term" value="C:plasma membrane"/>
    <property type="evidence" value="ECO:0007669"/>
    <property type="project" value="UniProtKB-SubCell"/>
</dbReference>
<feature type="transmembrane region" description="Helical" evidence="6">
    <location>
        <begin position="473"/>
        <end position="493"/>
    </location>
</feature>
<dbReference type="InterPro" id="IPR005829">
    <property type="entry name" value="Sugar_transporter_CS"/>
</dbReference>
<feature type="transmembrane region" description="Helical" evidence="6">
    <location>
        <begin position="225"/>
        <end position="242"/>
    </location>
</feature>
<accession>A0A1C6UA33</accession>
<reference evidence="9" key="1">
    <citation type="submission" date="2016-06" db="EMBL/GenBank/DDBJ databases">
        <authorList>
            <person name="Varghese N."/>
            <person name="Submissions Spin"/>
        </authorList>
    </citation>
    <scope>NUCLEOTIDE SEQUENCE [LARGE SCALE GENOMIC DNA]</scope>
    <source>
        <strain evidence="9">DSM 44151</strain>
    </source>
</reference>
<dbReference type="PROSITE" id="PS00216">
    <property type="entry name" value="SUGAR_TRANSPORT_1"/>
    <property type="match status" value="1"/>
</dbReference>
<keyword evidence="2" id="KW-0813">Transport</keyword>
<keyword evidence="3 6" id="KW-0812">Transmembrane</keyword>
<dbReference type="CDD" id="cd17321">
    <property type="entry name" value="MFS_MMR_MDR_like"/>
    <property type="match status" value="1"/>
</dbReference>
<dbReference type="Gene3D" id="1.20.1720.10">
    <property type="entry name" value="Multidrug resistance protein D"/>
    <property type="match status" value="1"/>
</dbReference>
<feature type="transmembrane region" description="Helical" evidence="6">
    <location>
        <begin position="100"/>
        <end position="122"/>
    </location>
</feature>
<evidence type="ECO:0000259" key="7">
    <source>
        <dbReference type="PROSITE" id="PS50850"/>
    </source>
</evidence>
<dbReference type="Proteomes" id="UP000198605">
    <property type="component" value="Unassembled WGS sequence"/>
</dbReference>
<proteinExistence type="predicted"/>
<feature type="transmembrane region" description="Helical" evidence="6">
    <location>
        <begin position="324"/>
        <end position="347"/>
    </location>
</feature>
<dbReference type="Gene3D" id="1.20.1250.20">
    <property type="entry name" value="MFS general substrate transporter like domains"/>
    <property type="match status" value="1"/>
</dbReference>
<evidence type="ECO:0000256" key="2">
    <source>
        <dbReference type="ARBA" id="ARBA00022448"/>
    </source>
</evidence>
<dbReference type="InterPro" id="IPR011701">
    <property type="entry name" value="MFS"/>
</dbReference>
<gene>
    <name evidence="8" type="ORF">GA0070603_1078</name>
</gene>
<dbReference type="PANTHER" id="PTHR42718">
    <property type="entry name" value="MAJOR FACILITATOR SUPERFAMILY MULTIDRUG TRANSPORTER MFSC"/>
    <property type="match status" value="1"/>
</dbReference>
<evidence type="ECO:0000256" key="1">
    <source>
        <dbReference type="ARBA" id="ARBA00004651"/>
    </source>
</evidence>
<evidence type="ECO:0000256" key="5">
    <source>
        <dbReference type="ARBA" id="ARBA00023136"/>
    </source>
</evidence>
<evidence type="ECO:0000256" key="4">
    <source>
        <dbReference type="ARBA" id="ARBA00022989"/>
    </source>
</evidence>
<dbReference type="PANTHER" id="PTHR42718:SF9">
    <property type="entry name" value="MAJOR FACILITATOR SUPERFAMILY MULTIDRUG TRANSPORTER MFSC"/>
    <property type="match status" value="1"/>
</dbReference>
<dbReference type="Pfam" id="PF07690">
    <property type="entry name" value="MFS_1"/>
    <property type="match status" value="1"/>
</dbReference>
<keyword evidence="4 6" id="KW-1133">Transmembrane helix</keyword>
<evidence type="ECO:0000313" key="9">
    <source>
        <dbReference type="Proteomes" id="UP000198605"/>
    </source>
</evidence>
<feature type="transmembrane region" description="Helical" evidence="6">
    <location>
        <begin position="164"/>
        <end position="186"/>
    </location>
</feature>
<keyword evidence="5 6" id="KW-0472">Membrane</keyword>
<dbReference type="PROSITE" id="PS50850">
    <property type="entry name" value="MFS"/>
    <property type="match status" value="1"/>
</dbReference>
<evidence type="ECO:0000313" key="8">
    <source>
        <dbReference type="EMBL" id="SCL50824.1"/>
    </source>
</evidence>
<dbReference type="EMBL" id="FMIB01000002">
    <property type="protein sequence ID" value="SCL50824.1"/>
    <property type="molecule type" value="Genomic_DNA"/>
</dbReference>
<feature type="transmembrane region" description="Helical" evidence="6">
    <location>
        <begin position="263"/>
        <end position="288"/>
    </location>
</feature>
<evidence type="ECO:0000256" key="6">
    <source>
        <dbReference type="SAM" id="Phobius"/>
    </source>
</evidence>
<protein>
    <submittedName>
        <fullName evidence="8">MFS transporter, DHA2 family, multidrug resistance protein</fullName>
    </submittedName>
</protein>
<feature type="domain" description="Major facilitator superfamily (MFS) profile" evidence="7">
    <location>
        <begin position="10"/>
        <end position="497"/>
    </location>
</feature>
<name>A0A1C6UA33_9ACTN</name>
<dbReference type="InterPro" id="IPR036259">
    <property type="entry name" value="MFS_trans_sf"/>
</dbReference>
<dbReference type="SUPFAM" id="SSF103473">
    <property type="entry name" value="MFS general substrate transporter"/>
    <property type="match status" value="1"/>
</dbReference>
<dbReference type="InterPro" id="IPR020846">
    <property type="entry name" value="MFS_dom"/>
</dbReference>
<dbReference type="GO" id="GO:0022857">
    <property type="term" value="F:transmembrane transporter activity"/>
    <property type="evidence" value="ECO:0007669"/>
    <property type="project" value="InterPro"/>
</dbReference>
<dbReference type="AlphaFoldDB" id="A0A1C6UA33"/>
<keyword evidence="9" id="KW-1185">Reference proteome</keyword>
<dbReference type="GeneID" id="43277745"/>
<organism evidence="8 9">
    <name type="scientific">Micromonospora chersina</name>
    <dbReference type="NCBI Taxonomy" id="47854"/>
    <lineage>
        <taxon>Bacteria</taxon>
        <taxon>Bacillati</taxon>
        <taxon>Actinomycetota</taxon>
        <taxon>Actinomycetes</taxon>
        <taxon>Micromonosporales</taxon>
        <taxon>Micromonosporaceae</taxon>
        <taxon>Micromonospora</taxon>
    </lineage>
</organism>
<sequence length="500" mass="51136">MTEARRRWFALFVVCLGVMMTFVNVSSTISALPPIQDDLRMSASTLVWASSAFSLAVVSLVLSAGTLSDLLGRRRVFCYGVVLFTLGSALAFAAPNSGVLITAQAVMGVGAAAVLPSSLSIVSHAFTDHHERTGAISIWASCAGLGLAIGPLVAGALLDQTSWHAVYLTNLVVGVLALVLAPLFVAESRHPTRRLDPAGVLLGTIAIASATYAIIQGGASGYDQAPIILAYVVFGVSLVAFVRLELRHHDPMLDLRLFKSASFATVMAVSAVTMFGFVGISLLTVLYLERIAHASALETGVKLLPMFVPYIVVSALAGRVARRVGIASVLAAGLFLMGAGALALLMVGPSSGYGAMWPGLLAAGVGSALLVAPSTAAAVNSVPPLQAGMAAGSVNMFRQLGSVLGPSILGTLATTHFPTYLGEQLATAGVPSDTAGAVAAGATHAGSTGQLPAPLAHALSLAAPRAFTDALHLGWLVGGVVLLVMVIPTVLFVRRPAATS</sequence>
<feature type="transmembrane region" description="Helical" evidence="6">
    <location>
        <begin position="134"/>
        <end position="158"/>
    </location>
</feature>
<feature type="transmembrane region" description="Helical" evidence="6">
    <location>
        <begin position="198"/>
        <end position="219"/>
    </location>
</feature>
<dbReference type="STRING" id="47854.GA0070603_1078"/>
<feature type="transmembrane region" description="Helical" evidence="6">
    <location>
        <begin position="400"/>
        <end position="421"/>
    </location>
</feature>
<dbReference type="RefSeq" id="WP_208862816.1">
    <property type="nucleotide sequence ID" value="NZ_FMIB01000002.1"/>
</dbReference>
<feature type="transmembrane region" description="Helical" evidence="6">
    <location>
        <begin position="41"/>
        <end position="64"/>
    </location>
</feature>
<feature type="transmembrane region" description="Helical" evidence="6">
    <location>
        <begin position="359"/>
        <end position="379"/>
    </location>
</feature>
<comment type="subcellular location">
    <subcellularLocation>
        <location evidence="1">Cell membrane</location>
        <topology evidence="1">Multi-pass membrane protein</topology>
    </subcellularLocation>
</comment>
<evidence type="ECO:0000256" key="3">
    <source>
        <dbReference type="ARBA" id="ARBA00022692"/>
    </source>
</evidence>